<organism evidence="2 3">
    <name type="scientific">Orbilia blumenaviensis</name>
    <dbReference type="NCBI Taxonomy" id="1796055"/>
    <lineage>
        <taxon>Eukaryota</taxon>
        <taxon>Fungi</taxon>
        <taxon>Dikarya</taxon>
        <taxon>Ascomycota</taxon>
        <taxon>Pezizomycotina</taxon>
        <taxon>Orbiliomycetes</taxon>
        <taxon>Orbiliales</taxon>
        <taxon>Orbiliaceae</taxon>
        <taxon>Orbilia</taxon>
    </lineage>
</organism>
<feature type="domain" description="F-box" evidence="1">
    <location>
        <begin position="4"/>
        <end position="52"/>
    </location>
</feature>
<evidence type="ECO:0000313" key="3">
    <source>
        <dbReference type="Proteomes" id="UP001373714"/>
    </source>
</evidence>
<dbReference type="InterPro" id="IPR001810">
    <property type="entry name" value="F-box_dom"/>
</dbReference>
<comment type="caution">
    <text evidence="2">The sequence shown here is derived from an EMBL/GenBank/DDBJ whole genome shotgun (WGS) entry which is preliminary data.</text>
</comment>
<protein>
    <recommendedName>
        <fullName evidence="1">F-box domain-containing protein</fullName>
    </recommendedName>
</protein>
<accession>A0AAV9UXY4</accession>
<name>A0AAV9UXY4_9PEZI</name>
<gene>
    <name evidence="2" type="ORF">TWF730_009317</name>
</gene>
<reference evidence="2 3" key="1">
    <citation type="submission" date="2019-10" db="EMBL/GenBank/DDBJ databases">
        <authorList>
            <person name="Palmer J.M."/>
        </authorList>
    </citation>
    <scope>NUCLEOTIDE SEQUENCE [LARGE SCALE GENOMIC DNA]</scope>
    <source>
        <strain evidence="2 3">TWF730</strain>
    </source>
</reference>
<evidence type="ECO:0000259" key="1">
    <source>
        <dbReference type="PROSITE" id="PS50181"/>
    </source>
</evidence>
<keyword evidence="3" id="KW-1185">Reference proteome</keyword>
<sequence>MAKAAALQTLPLELHETISTYLIPQDIAALSLSCKSLLYSLGPNNQLLWYRLAARGLPAAEQPEPFTDTGERDYWREACDMFRGLRWGCMLCLKIEEPAGQGFEEAEDAVEKTLRVVKLYCQNCYCDWFVDLEKFGTRYPEIKIPIELTLKTPYSKDRFIVPIPTAIKQIEAQGKIPYDQARTASNRFIENWVYKGRPRSEAINLARAITFAIEEVYIKRYKHIQIALAPEELYDCFARVLVRKIISPKEFLDDGDDDDDYDDDDEKNKSAYFLPDVGSEIVKISEILTISESDGGDIDGNTTAAYGVEKARKLALDGIFSRIFCPPDDFRPENLADPDRRLLALKMGDAAEGALWWLCNFPFLYRGAEDPNYYTDKYMEWRDGGEFCYWCLRENGWVKNQKNGFYRFNPGRASQGNQIHKDWIMTHAMTAHKDLLWVMPKELGRPIRKEFSKQDRNTELESLQNCHELEEIPKWKVVHLDRLLSKSSYFVM</sequence>
<proteinExistence type="predicted"/>
<dbReference type="AlphaFoldDB" id="A0AAV9UXY4"/>
<evidence type="ECO:0000313" key="2">
    <source>
        <dbReference type="EMBL" id="KAK6352492.1"/>
    </source>
</evidence>
<dbReference type="PROSITE" id="PS50181">
    <property type="entry name" value="FBOX"/>
    <property type="match status" value="1"/>
</dbReference>
<dbReference type="Proteomes" id="UP001373714">
    <property type="component" value="Unassembled WGS sequence"/>
</dbReference>
<dbReference type="EMBL" id="JAVHNS010000006">
    <property type="protein sequence ID" value="KAK6352492.1"/>
    <property type="molecule type" value="Genomic_DNA"/>
</dbReference>